<protein>
    <submittedName>
        <fullName evidence="1">Uncharacterized protein</fullName>
    </submittedName>
</protein>
<proteinExistence type="predicted"/>
<sequence>MRDCVEAINIGRRHFESRYDTTLVDPLKSDPDALRRLSDAIAPVIEALAAAPDNGYGWGCGGGSALAYREARKVTLGLWRGSHHSSRPDADGALDYSRCLYLLFQAARLSPAGMAQAVAGLQDDIVFNHLTLHIIEDALALAAQDGAGQAARAAAVEPYVQQLRATHIFREEDNRYQGYRILLRDAADHGDAAAALKLLPQCNTRSERDEIAIIKSRLVTSVSARDGLQAALDLCDHKRIGPACREYALRPVVDAGQYQAVQAALTAHPDLASADSGDGLAFLVPAFCQQQKKAADPPDTAQFDALFERVNAMNPKLKHGDARLRDWLLLELGLASRDKAYVARCRKAIKHNSIKRELDPA</sequence>
<organism evidence="1 2">
    <name type="scientific">Achromobacter deleyi</name>
    <dbReference type="NCBI Taxonomy" id="1353891"/>
    <lineage>
        <taxon>Bacteria</taxon>
        <taxon>Pseudomonadati</taxon>
        <taxon>Pseudomonadota</taxon>
        <taxon>Betaproteobacteria</taxon>
        <taxon>Burkholderiales</taxon>
        <taxon>Alcaligenaceae</taxon>
        <taxon>Achromobacter</taxon>
    </lineage>
</organism>
<dbReference type="RefSeq" id="WP_175192529.1">
    <property type="nucleotide sequence ID" value="NZ_CADIJO010000005.1"/>
</dbReference>
<accession>A0A6S6ZME8</accession>
<name>A0A6S6ZME8_9BURK</name>
<evidence type="ECO:0000313" key="1">
    <source>
        <dbReference type="EMBL" id="CAB3685690.1"/>
    </source>
</evidence>
<dbReference type="Proteomes" id="UP000494111">
    <property type="component" value="Unassembled WGS sequence"/>
</dbReference>
<gene>
    <name evidence="1" type="ORF">LMG3458_01854</name>
</gene>
<dbReference type="EMBL" id="CADIJO010000005">
    <property type="protein sequence ID" value="CAB3685690.1"/>
    <property type="molecule type" value="Genomic_DNA"/>
</dbReference>
<dbReference type="AlphaFoldDB" id="A0A6S6ZME8"/>
<evidence type="ECO:0000313" key="2">
    <source>
        <dbReference type="Proteomes" id="UP000494111"/>
    </source>
</evidence>
<reference evidence="1 2" key="1">
    <citation type="submission" date="2020-04" db="EMBL/GenBank/DDBJ databases">
        <authorList>
            <person name="De Canck E."/>
        </authorList>
    </citation>
    <scope>NUCLEOTIDE SEQUENCE [LARGE SCALE GENOMIC DNA]</scope>
    <source>
        <strain evidence="1 2">LMG 3458</strain>
    </source>
</reference>